<feature type="region of interest" description="Disordered" evidence="1">
    <location>
        <begin position="1"/>
        <end position="25"/>
    </location>
</feature>
<dbReference type="EMBL" id="AAWS01000010">
    <property type="protein sequence ID" value="EAY29552.1"/>
    <property type="molecule type" value="Genomic_DNA"/>
</dbReference>
<sequence>MKQMPHLEEQETTHKPHYSPDSLQANKAASDKDIIEVAVANGGRVTPTVLCARLDISIDEATSKLESLHTKGVFTLENTEAGHLVYVLIDFDLMR</sequence>
<gene>
    <name evidence="2" type="ORF">M23134_00436</name>
</gene>
<accession>A1ZJ16</accession>
<name>A1ZJ16_MICM2</name>
<protein>
    <submittedName>
        <fullName evidence="2">Uncharacterized protein</fullName>
    </submittedName>
</protein>
<evidence type="ECO:0000313" key="2">
    <source>
        <dbReference type="EMBL" id="EAY29552.1"/>
    </source>
</evidence>
<dbReference type="AlphaFoldDB" id="A1ZJ16"/>
<keyword evidence="3" id="KW-1185">Reference proteome</keyword>
<proteinExistence type="predicted"/>
<dbReference type="Proteomes" id="UP000004095">
    <property type="component" value="Unassembled WGS sequence"/>
</dbReference>
<evidence type="ECO:0000313" key="3">
    <source>
        <dbReference type="Proteomes" id="UP000004095"/>
    </source>
</evidence>
<reference evidence="2 3" key="1">
    <citation type="submission" date="2007-01" db="EMBL/GenBank/DDBJ databases">
        <authorList>
            <person name="Haygood M."/>
            <person name="Podell S."/>
            <person name="Anderson C."/>
            <person name="Hopkinson B."/>
            <person name="Roe K."/>
            <person name="Barbeau K."/>
            <person name="Gaasterland T."/>
            <person name="Ferriera S."/>
            <person name="Johnson J."/>
            <person name="Kravitz S."/>
            <person name="Beeson K."/>
            <person name="Sutton G."/>
            <person name="Rogers Y.-H."/>
            <person name="Friedman R."/>
            <person name="Frazier M."/>
            <person name="Venter J.C."/>
        </authorList>
    </citation>
    <scope>NUCLEOTIDE SEQUENCE [LARGE SCALE GENOMIC DNA]</scope>
    <source>
        <strain evidence="2 3">ATCC 23134</strain>
    </source>
</reference>
<comment type="caution">
    <text evidence="2">The sequence shown here is derived from an EMBL/GenBank/DDBJ whole genome shotgun (WGS) entry which is preliminary data.</text>
</comment>
<evidence type="ECO:0000256" key="1">
    <source>
        <dbReference type="SAM" id="MobiDB-lite"/>
    </source>
</evidence>
<organism evidence="2 3">
    <name type="scientific">Microscilla marina ATCC 23134</name>
    <dbReference type="NCBI Taxonomy" id="313606"/>
    <lineage>
        <taxon>Bacteria</taxon>
        <taxon>Pseudomonadati</taxon>
        <taxon>Bacteroidota</taxon>
        <taxon>Cytophagia</taxon>
        <taxon>Cytophagales</taxon>
        <taxon>Microscillaceae</taxon>
        <taxon>Microscilla</taxon>
    </lineage>
</organism>
<feature type="compositionally biased region" description="Basic and acidic residues" evidence="1">
    <location>
        <begin position="1"/>
        <end position="14"/>
    </location>
</feature>